<evidence type="ECO:0000256" key="7">
    <source>
        <dbReference type="ARBA" id="ARBA00023128"/>
    </source>
</evidence>
<dbReference type="EnsemblMetazoa" id="BGLB024820-RA">
    <property type="protein sequence ID" value="BGLB024820-PA"/>
    <property type="gene ID" value="BGLB024820"/>
</dbReference>
<dbReference type="GO" id="GO:0033617">
    <property type="term" value="P:mitochondrial respiratory chain complex IV assembly"/>
    <property type="evidence" value="ECO:0007669"/>
    <property type="project" value="TreeGrafter"/>
</dbReference>
<evidence type="ECO:0000256" key="8">
    <source>
        <dbReference type="ARBA" id="ARBA00023136"/>
    </source>
</evidence>
<sequence>MSATFRNVWDTLMKSKFLRRGIPFIIFVGAGSYYLKQFASIRYEFRQGKKLTPEEAEKLGIKTVDADAVCEEMLKEIEKKDLDDWQNIRGPRPWEDSKTMQAQQREKSAIR</sequence>
<dbReference type="VEuPathDB" id="VectorBase:BGLB024820"/>
<organism evidence="11 12">
    <name type="scientific">Biomphalaria glabrata</name>
    <name type="common">Bloodfluke planorb</name>
    <name type="synonym">Freshwater snail</name>
    <dbReference type="NCBI Taxonomy" id="6526"/>
    <lineage>
        <taxon>Eukaryota</taxon>
        <taxon>Metazoa</taxon>
        <taxon>Spiralia</taxon>
        <taxon>Lophotrochozoa</taxon>
        <taxon>Mollusca</taxon>
        <taxon>Gastropoda</taxon>
        <taxon>Heterobranchia</taxon>
        <taxon>Euthyneura</taxon>
        <taxon>Panpulmonata</taxon>
        <taxon>Hygrophila</taxon>
        <taxon>Lymnaeoidea</taxon>
        <taxon>Planorbidae</taxon>
        <taxon>Biomphalaria</taxon>
    </lineage>
</organism>
<comment type="subcellular location">
    <subcellularLocation>
        <location evidence="1">Mitochondrion inner membrane</location>
        <topology evidence="1">Single-pass membrane protein</topology>
    </subcellularLocation>
</comment>
<dbReference type="KEGG" id="bgt:106060156"/>
<dbReference type="RefSeq" id="XP_013073404.2">
    <property type="nucleotide sequence ID" value="XM_013217950.2"/>
</dbReference>
<evidence type="ECO:0000256" key="6">
    <source>
        <dbReference type="ARBA" id="ARBA00022989"/>
    </source>
</evidence>
<keyword evidence="7" id="KW-0496">Mitochondrion</keyword>
<dbReference type="PANTHER" id="PTHR17130:SF14">
    <property type="entry name" value="CYTOCHROME C OXIDASE ASSEMBLY PROTEIN COX16 HOMOLOG, MITOCHONDRIAL"/>
    <property type="match status" value="1"/>
</dbReference>
<feature type="region of interest" description="Disordered" evidence="9">
    <location>
        <begin position="87"/>
        <end position="111"/>
    </location>
</feature>
<keyword evidence="4 10" id="KW-0812">Transmembrane</keyword>
<evidence type="ECO:0000256" key="3">
    <source>
        <dbReference type="ARBA" id="ARBA00021814"/>
    </source>
</evidence>
<gene>
    <name evidence="11" type="primary">106060156</name>
</gene>
<evidence type="ECO:0000256" key="1">
    <source>
        <dbReference type="ARBA" id="ARBA00004434"/>
    </source>
</evidence>
<comment type="similarity">
    <text evidence="2">Belongs to the COX16 family.</text>
</comment>
<evidence type="ECO:0000313" key="12">
    <source>
        <dbReference type="Proteomes" id="UP000076420"/>
    </source>
</evidence>
<dbReference type="Proteomes" id="UP000076420">
    <property type="component" value="Unassembled WGS sequence"/>
</dbReference>
<dbReference type="STRING" id="6526.A0A2C9KY94"/>
<dbReference type="PANTHER" id="PTHR17130">
    <property type="entry name" value="MITOCHONDRIAL OUTER MEMBRANE PROTEIN 25"/>
    <property type="match status" value="1"/>
</dbReference>
<evidence type="ECO:0000256" key="10">
    <source>
        <dbReference type="SAM" id="Phobius"/>
    </source>
</evidence>
<evidence type="ECO:0000256" key="2">
    <source>
        <dbReference type="ARBA" id="ARBA00008370"/>
    </source>
</evidence>
<evidence type="ECO:0000313" key="11">
    <source>
        <dbReference type="EnsemblMetazoa" id="BGLB024820-PA"/>
    </source>
</evidence>
<evidence type="ECO:0000256" key="4">
    <source>
        <dbReference type="ARBA" id="ARBA00022692"/>
    </source>
</evidence>
<dbReference type="VEuPathDB" id="VectorBase:BGLAX_039095"/>
<keyword evidence="6 10" id="KW-1133">Transmembrane helix</keyword>
<dbReference type="Pfam" id="PF14138">
    <property type="entry name" value="COX16"/>
    <property type="match status" value="1"/>
</dbReference>
<evidence type="ECO:0000256" key="9">
    <source>
        <dbReference type="SAM" id="MobiDB-lite"/>
    </source>
</evidence>
<protein>
    <recommendedName>
        <fullName evidence="3">Cytochrome c oxidase assembly protein COX16 homolog, mitochondrial</fullName>
    </recommendedName>
</protein>
<feature type="compositionally biased region" description="Basic and acidic residues" evidence="9">
    <location>
        <begin position="92"/>
        <end position="111"/>
    </location>
</feature>
<dbReference type="OrthoDB" id="5516033at2759"/>
<dbReference type="GO" id="GO:0005743">
    <property type="term" value="C:mitochondrial inner membrane"/>
    <property type="evidence" value="ECO:0007669"/>
    <property type="project" value="UniProtKB-SubCell"/>
</dbReference>
<evidence type="ECO:0000256" key="5">
    <source>
        <dbReference type="ARBA" id="ARBA00022792"/>
    </source>
</evidence>
<keyword evidence="8 10" id="KW-0472">Membrane</keyword>
<dbReference type="AlphaFoldDB" id="A0A2C9KY94"/>
<dbReference type="InterPro" id="IPR020164">
    <property type="entry name" value="Cyt_c_Oxase_assmbl_COX16"/>
</dbReference>
<accession>A0A2C9KY94</accession>
<reference evidence="11" key="1">
    <citation type="submission" date="2020-05" db="UniProtKB">
        <authorList>
            <consortium name="EnsemblMetazoa"/>
        </authorList>
    </citation>
    <scope>IDENTIFICATION</scope>
    <source>
        <strain evidence="11">BB02</strain>
    </source>
</reference>
<name>A0A2C9KY94_BIOGL</name>
<proteinExistence type="inferred from homology"/>
<feature type="transmembrane region" description="Helical" evidence="10">
    <location>
        <begin position="17"/>
        <end position="35"/>
    </location>
</feature>
<keyword evidence="5" id="KW-0999">Mitochondrion inner membrane</keyword>